<feature type="region of interest" description="Disordered" evidence="7">
    <location>
        <begin position="1"/>
        <end position="26"/>
    </location>
</feature>
<dbReference type="PANTHER" id="PTHR42711:SF5">
    <property type="entry name" value="ABC TRANSPORTER ATP-BINDING PROTEIN NATA"/>
    <property type="match status" value="1"/>
</dbReference>
<evidence type="ECO:0000256" key="7">
    <source>
        <dbReference type="SAM" id="MobiDB-lite"/>
    </source>
</evidence>
<dbReference type="CDD" id="cd03230">
    <property type="entry name" value="ABC_DR_subfamily_A"/>
    <property type="match status" value="1"/>
</dbReference>
<dbReference type="InterPro" id="IPR003593">
    <property type="entry name" value="AAA+_ATPase"/>
</dbReference>
<dbReference type="Pfam" id="PF00005">
    <property type="entry name" value="ABC_tran"/>
    <property type="match status" value="1"/>
</dbReference>
<evidence type="ECO:0000256" key="4">
    <source>
        <dbReference type="ARBA" id="ARBA00022741"/>
    </source>
</evidence>
<protein>
    <submittedName>
        <fullName evidence="9">ABC transporter ATP-binding protein</fullName>
        <ecNumber evidence="9">3.6.3.-</ecNumber>
    </submittedName>
</protein>
<dbReference type="GO" id="GO:0016887">
    <property type="term" value="F:ATP hydrolysis activity"/>
    <property type="evidence" value="ECO:0007669"/>
    <property type="project" value="InterPro"/>
</dbReference>
<dbReference type="SUPFAM" id="SSF52540">
    <property type="entry name" value="P-loop containing nucleoside triphosphate hydrolases"/>
    <property type="match status" value="1"/>
</dbReference>
<proteinExistence type="inferred from homology"/>
<dbReference type="PROSITE" id="PS50893">
    <property type="entry name" value="ABC_TRANSPORTER_2"/>
    <property type="match status" value="1"/>
</dbReference>
<dbReference type="InterPro" id="IPR027417">
    <property type="entry name" value="P-loop_NTPase"/>
</dbReference>
<evidence type="ECO:0000256" key="3">
    <source>
        <dbReference type="ARBA" id="ARBA00022448"/>
    </source>
</evidence>
<keyword evidence="9" id="KW-0378">Hydrolase</keyword>
<keyword evidence="6" id="KW-0046">Antibiotic resistance</keyword>
<evidence type="ECO:0000256" key="1">
    <source>
        <dbReference type="ARBA" id="ARBA00004202"/>
    </source>
</evidence>
<dbReference type="SMART" id="SM00382">
    <property type="entry name" value="AAA"/>
    <property type="match status" value="1"/>
</dbReference>
<dbReference type="GO" id="GO:0046677">
    <property type="term" value="P:response to antibiotic"/>
    <property type="evidence" value="ECO:0007669"/>
    <property type="project" value="UniProtKB-KW"/>
</dbReference>
<dbReference type="EC" id="3.6.3.-" evidence="9"/>
<dbReference type="PANTHER" id="PTHR42711">
    <property type="entry name" value="ABC TRANSPORTER ATP-BINDING PROTEIN"/>
    <property type="match status" value="1"/>
</dbReference>
<dbReference type="AlphaFoldDB" id="A0A8B4H6L7"/>
<keyword evidence="5 9" id="KW-0067">ATP-binding</keyword>
<dbReference type="GO" id="GO:0005524">
    <property type="term" value="F:ATP binding"/>
    <property type="evidence" value="ECO:0007669"/>
    <property type="project" value="UniProtKB-KW"/>
</dbReference>
<sequence length="344" mass="37192">MLGRYDKRQTTNVREAGTGVGKSEIGEISNASPAAPAVDARHLYRTFRTTGKEFTALADITFTIPQGEATAILGVNGAGKTTLSKILATWLYPTSGTVNIFGADVVTAAAHARQHIVAVFGGDRGLYPMLTAWENLSYFAAIRGAALPKPQLASILDSVGLADAAHRRVEEYSKGMKQRLHIAVGLSANAPILLLDEPTVGLDPIEAARLRGTLAELKNRGKTIILTSHNLTDVEELADRVILIHTGRIKYDLPLARFKELAGYRYRITATLQHPTTEPEFEHHPNVDGTVRVTRLIASDEQTLITRILEQLQPCGLVDFTISPASLEEAFTNAVHNNDDGGAA</sequence>
<comment type="similarity">
    <text evidence="2">Belongs to the ABC transporter superfamily.</text>
</comment>
<comment type="caution">
    <text evidence="9">The sequence shown here is derived from an EMBL/GenBank/DDBJ whole genome shotgun (WGS) entry which is preliminary data.</text>
</comment>
<dbReference type="InterPro" id="IPR003439">
    <property type="entry name" value="ABC_transporter-like_ATP-bd"/>
</dbReference>
<evidence type="ECO:0000313" key="10">
    <source>
        <dbReference type="Proteomes" id="UP000249886"/>
    </source>
</evidence>
<keyword evidence="3" id="KW-0813">Transport</keyword>
<dbReference type="Gene3D" id="3.40.50.300">
    <property type="entry name" value="P-loop containing nucleotide triphosphate hydrolases"/>
    <property type="match status" value="1"/>
</dbReference>
<dbReference type="GO" id="GO:0005886">
    <property type="term" value="C:plasma membrane"/>
    <property type="evidence" value="ECO:0007669"/>
    <property type="project" value="UniProtKB-SubCell"/>
</dbReference>
<accession>A0A8B4H6L7</accession>
<evidence type="ECO:0000259" key="8">
    <source>
        <dbReference type="PROSITE" id="PS50893"/>
    </source>
</evidence>
<gene>
    <name evidence="9" type="ORF">NCTC10254_01171</name>
</gene>
<dbReference type="EMBL" id="UARK01000004">
    <property type="protein sequence ID" value="SPW28145.1"/>
    <property type="molecule type" value="Genomic_DNA"/>
</dbReference>
<feature type="domain" description="ABC transporter" evidence="8">
    <location>
        <begin position="38"/>
        <end position="271"/>
    </location>
</feature>
<name>A0A8B4H6L7_9CORY</name>
<organism evidence="9 10">
    <name type="scientific">Corynebacterium matruchotii</name>
    <dbReference type="NCBI Taxonomy" id="43768"/>
    <lineage>
        <taxon>Bacteria</taxon>
        <taxon>Bacillati</taxon>
        <taxon>Actinomycetota</taxon>
        <taxon>Actinomycetes</taxon>
        <taxon>Mycobacteriales</taxon>
        <taxon>Corynebacteriaceae</taxon>
        <taxon>Corynebacterium</taxon>
    </lineage>
</organism>
<evidence type="ECO:0000313" key="9">
    <source>
        <dbReference type="EMBL" id="SPW28145.1"/>
    </source>
</evidence>
<dbReference type="InterPro" id="IPR050763">
    <property type="entry name" value="ABC_transporter_ATP-binding"/>
</dbReference>
<reference evidence="9 10" key="1">
    <citation type="submission" date="2018-06" db="EMBL/GenBank/DDBJ databases">
        <authorList>
            <consortium name="Pathogen Informatics"/>
            <person name="Doyle S."/>
        </authorList>
    </citation>
    <scope>NUCLEOTIDE SEQUENCE [LARGE SCALE GENOMIC DNA]</scope>
    <source>
        <strain evidence="9 10">NCTC10254</strain>
    </source>
</reference>
<evidence type="ECO:0000256" key="5">
    <source>
        <dbReference type="ARBA" id="ARBA00022840"/>
    </source>
</evidence>
<dbReference type="Proteomes" id="UP000249886">
    <property type="component" value="Unassembled WGS sequence"/>
</dbReference>
<evidence type="ECO:0000256" key="6">
    <source>
        <dbReference type="ARBA" id="ARBA00023251"/>
    </source>
</evidence>
<keyword evidence="4" id="KW-0547">Nucleotide-binding</keyword>
<comment type="subcellular location">
    <subcellularLocation>
        <location evidence="1">Cell membrane</location>
        <topology evidence="1">Peripheral membrane protein</topology>
    </subcellularLocation>
</comment>
<evidence type="ECO:0000256" key="2">
    <source>
        <dbReference type="ARBA" id="ARBA00005417"/>
    </source>
</evidence>